<dbReference type="SUPFAM" id="SSF88723">
    <property type="entry name" value="PIN domain-like"/>
    <property type="match status" value="1"/>
</dbReference>
<proteinExistence type="predicted"/>
<dbReference type="CDD" id="cd09859">
    <property type="entry name" value="PIN_53EXO"/>
    <property type="match status" value="1"/>
</dbReference>
<keyword evidence="6" id="KW-1185">Reference proteome</keyword>
<evidence type="ECO:0000313" key="5">
    <source>
        <dbReference type="EMBL" id="AXC09799.1"/>
    </source>
</evidence>
<evidence type="ECO:0000313" key="6">
    <source>
        <dbReference type="Proteomes" id="UP000253606"/>
    </source>
</evidence>
<protein>
    <submittedName>
        <fullName evidence="5">DNA polymerase I 5'-3' exonuclease domain</fullName>
    </submittedName>
</protein>
<accession>A0A2Z5FSK1</accession>
<dbReference type="InterPro" id="IPR002421">
    <property type="entry name" value="5-3_exonuclease"/>
</dbReference>
<dbReference type="PANTHER" id="PTHR42646:SF2">
    <property type="entry name" value="5'-3' EXONUCLEASE FAMILY PROTEIN"/>
    <property type="match status" value="1"/>
</dbReference>
<dbReference type="InterPro" id="IPR036279">
    <property type="entry name" value="5-3_exonuclease_C_sf"/>
</dbReference>
<dbReference type="Gene3D" id="1.10.150.20">
    <property type="entry name" value="5' to 3' exonuclease, C-terminal subdomain"/>
    <property type="match status" value="1"/>
</dbReference>
<dbReference type="SMART" id="SM00475">
    <property type="entry name" value="53EXOc"/>
    <property type="match status" value="1"/>
</dbReference>
<dbReference type="Pfam" id="PF01367">
    <property type="entry name" value="5_3_exonuc"/>
    <property type="match status" value="1"/>
</dbReference>
<keyword evidence="5" id="KW-0269">Exonuclease</keyword>
<dbReference type="SUPFAM" id="SSF47807">
    <property type="entry name" value="5' to 3' exonuclease, C-terminal subdomain"/>
    <property type="match status" value="1"/>
</dbReference>
<dbReference type="Gene3D" id="3.40.50.1010">
    <property type="entry name" value="5'-nuclease"/>
    <property type="match status" value="1"/>
</dbReference>
<keyword evidence="1" id="KW-0540">Nuclease</keyword>
<dbReference type="AlphaFoldDB" id="A0A2Z5FSK1"/>
<dbReference type="InterPro" id="IPR008918">
    <property type="entry name" value="HhH2"/>
</dbReference>
<dbReference type="InterPro" id="IPR029060">
    <property type="entry name" value="PIN-like_dom_sf"/>
</dbReference>
<dbReference type="EMBL" id="CP030840">
    <property type="protein sequence ID" value="AXC09799.1"/>
    <property type="molecule type" value="Genomic_DNA"/>
</dbReference>
<dbReference type="CDD" id="cd09898">
    <property type="entry name" value="H3TH_53EXO"/>
    <property type="match status" value="1"/>
</dbReference>
<dbReference type="RefSeq" id="WP_236657171.1">
    <property type="nucleotide sequence ID" value="NZ_CP030840.1"/>
</dbReference>
<evidence type="ECO:0000259" key="4">
    <source>
        <dbReference type="SMART" id="SM00475"/>
    </source>
</evidence>
<dbReference type="Proteomes" id="UP000253606">
    <property type="component" value="Chromosome"/>
</dbReference>
<keyword evidence="2" id="KW-0378">Hydrolase</keyword>
<dbReference type="InterPro" id="IPR038969">
    <property type="entry name" value="FEN"/>
</dbReference>
<gene>
    <name evidence="5" type="ORF">ACPOL_0422</name>
</gene>
<dbReference type="SMART" id="SM00279">
    <property type="entry name" value="HhH2"/>
    <property type="match status" value="1"/>
</dbReference>
<dbReference type="GO" id="GO:0017108">
    <property type="term" value="F:5'-flap endonuclease activity"/>
    <property type="evidence" value="ECO:0007669"/>
    <property type="project" value="InterPro"/>
</dbReference>
<dbReference type="GO" id="GO:0033567">
    <property type="term" value="P:DNA replication, Okazaki fragment processing"/>
    <property type="evidence" value="ECO:0007669"/>
    <property type="project" value="InterPro"/>
</dbReference>
<evidence type="ECO:0000256" key="1">
    <source>
        <dbReference type="ARBA" id="ARBA00022722"/>
    </source>
</evidence>
<keyword evidence="3" id="KW-0238">DNA-binding</keyword>
<dbReference type="GO" id="GO:0008409">
    <property type="term" value="F:5'-3' exonuclease activity"/>
    <property type="evidence" value="ECO:0007669"/>
    <property type="project" value="InterPro"/>
</dbReference>
<dbReference type="GO" id="GO:0003677">
    <property type="term" value="F:DNA binding"/>
    <property type="evidence" value="ECO:0007669"/>
    <property type="project" value="UniProtKB-KW"/>
</dbReference>
<name>A0A2Z5FSK1_9BACT</name>
<dbReference type="InterPro" id="IPR020045">
    <property type="entry name" value="DNA_polI_H3TH"/>
</dbReference>
<evidence type="ECO:0000256" key="3">
    <source>
        <dbReference type="ARBA" id="ARBA00023125"/>
    </source>
</evidence>
<feature type="domain" description="5'-3' exonuclease" evidence="4">
    <location>
        <begin position="22"/>
        <end position="285"/>
    </location>
</feature>
<dbReference type="InterPro" id="IPR020046">
    <property type="entry name" value="5-3_exonucl_a-hlix_arch_N"/>
</dbReference>
<dbReference type="KEGG" id="abas:ACPOL_0422"/>
<dbReference type="Pfam" id="PF02739">
    <property type="entry name" value="5_3_exonuc_N"/>
    <property type="match status" value="1"/>
</dbReference>
<organism evidence="5 6">
    <name type="scientific">Acidisarcina polymorpha</name>
    <dbReference type="NCBI Taxonomy" id="2211140"/>
    <lineage>
        <taxon>Bacteria</taxon>
        <taxon>Pseudomonadati</taxon>
        <taxon>Acidobacteriota</taxon>
        <taxon>Terriglobia</taxon>
        <taxon>Terriglobales</taxon>
        <taxon>Acidobacteriaceae</taxon>
        <taxon>Acidisarcina</taxon>
    </lineage>
</organism>
<sequence length="309" mass="33845">MQVKIAFGRLSATAMLQKLRGANLEVHLIDGTYELFRHYHALPSMRDSEGHEVAAVRGVIASILGMIEKGATHIAVATDHVIESFRNKLWAGYKTGEGVEPDLLAQFSLLEEALTALGVVVWPMVEFEADDALAAAAFTSEKDPAVDRVLICTPDKDLSQCVRGTRVVQLDRRKNIIRDEAGVIAKFGVGPLSIPDYLALVGDAADGYPGLAGWGAKSTSRVLARYLHIELIPESWRDWGVDVVNPFALSETLHRERKHALLFRDLATLRTDIPLFESVEELRWQGATAAFPPLAARLDASLGRKASRG</sequence>
<evidence type="ECO:0000256" key="2">
    <source>
        <dbReference type="ARBA" id="ARBA00022801"/>
    </source>
</evidence>
<reference evidence="5 6" key="1">
    <citation type="journal article" date="2018" name="Front. Microbiol.">
        <title>Hydrolytic Capabilities as a Key to Environmental Success: Chitinolytic and Cellulolytic Acidobacteria From Acidic Sub-arctic Soils and Boreal Peatlands.</title>
        <authorList>
            <person name="Belova S.E."/>
            <person name="Ravin N.V."/>
            <person name="Pankratov T.A."/>
            <person name="Rakitin A.L."/>
            <person name="Ivanova A.A."/>
            <person name="Beletsky A.V."/>
            <person name="Mardanov A.V."/>
            <person name="Sinninghe Damste J.S."/>
            <person name="Dedysh S.N."/>
        </authorList>
    </citation>
    <scope>NUCLEOTIDE SEQUENCE [LARGE SCALE GENOMIC DNA]</scope>
    <source>
        <strain evidence="5 6">SBC82</strain>
    </source>
</reference>
<dbReference type="PANTHER" id="PTHR42646">
    <property type="entry name" value="FLAP ENDONUCLEASE XNI"/>
    <property type="match status" value="1"/>
</dbReference>